<dbReference type="PRINTS" id="PR00862">
    <property type="entry name" value="PROLIGOPTASE"/>
</dbReference>
<dbReference type="SUPFAM" id="SSF50993">
    <property type="entry name" value="Peptidase/esterase 'gauge' domain"/>
    <property type="match status" value="1"/>
</dbReference>
<organism evidence="9 10">
    <name type="scientific">Hymenobacter caeli</name>
    <dbReference type="NCBI Taxonomy" id="2735894"/>
    <lineage>
        <taxon>Bacteria</taxon>
        <taxon>Pseudomonadati</taxon>
        <taxon>Bacteroidota</taxon>
        <taxon>Cytophagia</taxon>
        <taxon>Cytophagales</taxon>
        <taxon>Hymenobacteraceae</taxon>
        <taxon>Hymenobacter</taxon>
    </lineage>
</organism>
<feature type="chain" id="PRO_5046482909" description="prolyl oligopeptidase" evidence="6">
    <location>
        <begin position="18"/>
        <end position="720"/>
    </location>
</feature>
<keyword evidence="5" id="KW-0720">Serine protease</keyword>
<dbReference type="InterPro" id="IPR001375">
    <property type="entry name" value="Peptidase_S9_cat"/>
</dbReference>
<evidence type="ECO:0000259" key="8">
    <source>
        <dbReference type="Pfam" id="PF02897"/>
    </source>
</evidence>
<evidence type="ECO:0000313" key="9">
    <source>
        <dbReference type="EMBL" id="NRT20067.1"/>
    </source>
</evidence>
<keyword evidence="3" id="KW-0645">Protease</keyword>
<sequence>MKRMLPGLLLLASVAAAQGPQGPPATPKRPVTDTYFGQAVVDNYRWLEDTNSPEVKAWFQAQGDYTKQALDQIPGRDSLISAFVRYDKLRPVRYGEVKQRGTRYFYRKTLPTEAVGKLYLREGKTGPERLLFDPAAYDKTKTYAMAAFTPSNDGQQVVIGLQEGGAELSALRTLAVATKAFRPETIASVFGGEVTWLPDNSGFLYTPQNSNDPKDPKGNLDTKARLHRLGTDPAADPELFSRAKYPQLGIRPDQYPYVYFSDDETQIYGGLSSVDNRINAWVAAPADLRKPTIPWKRLAAPADSVYNYLKLGGQLYLYSIKGAPRGRILVTDAANPSPATARVLLPEGKLHITGISSTKDFLFVTLNDGINDQIRQYDPRSKQWAPVPLPLNGSAAVMPLDAPRSNDVLVDVTSWKQPLTLYDYSPATRKLAVSRFDVPAKYPGVADLVVEEVEAPGHDGAQVPLTLIYRKGLKKDGQAVCYMTGYGAYGISATPYFSTRYLALLNKGVVVAVTHPRGGSEKGQTWYRAGYQTTKPNTWKDFISCGEYLVKNSYTSPQHLIGEGTSAGGVLIGRAITERPDLFAAAISNVSCSNAMRFENSPNGPVNAPEFGTVKDSVQCRGLYEMDAFQHVKAGTKYPAVLCVGGMNDPRVIVWQPGKFAAALQAASTSGKPVLMQVNYDNGHFTEDKKVAFRNFANMYAFALWQAGHPEFQPATIAVR</sequence>
<dbReference type="SUPFAM" id="SSF53474">
    <property type="entry name" value="alpha/beta-Hydrolases"/>
    <property type="match status" value="1"/>
</dbReference>
<dbReference type="Proteomes" id="UP000779507">
    <property type="component" value="Unassembled WGS sequence"/>
</dbReference>
<feature type="domain" description="Peptidase S9 prolyl oligopeptidase catalytic" evidence="7">
    <location>
        <begin position="496"/>
        <end position="708"/>
    </location>
</feature>
<dbReference type="InterPro" id="IPR023302">
    <property type="entry name" value="Pept_S9A_N"/>
</dbReference>
<dbReference type="InterPro" id="IPR029058">
    <property type="entry name" value="AB_hydrolase_fold"/>
</dbReference>
<protein>
    <recommendedName>
        <fullName evidence="2">prolyl oligopeptidase</fullName>
        <ecNumber evidence="2">3.4.21.26</ecNumber>
    </recommendedName>
</protein>
<evidence type="ECO:0000256" key="3">
    <source>
        <dbReference type="ARBA" id="ARBA00022670"/>
    </source>
</evidence>
<evidence type="ECO:0000313" key="10">
    <source>
        <dbReference type="Proteomes" id="UP000779507"/>
    </source>
</evidence>
<evidence type="ECO:0000256" key="5">
    <source>
        <dbReference type="ARBA" id="ARBA00022825"/>
    </source>
</evidence>
<proteinExistence type="predicted"/>
<comment type="caution">
    <text evidence="9">The sequence shown here is derived from an EMBL/GenBank/DDBJ whole genome shotgun (WGS) entry which is preliminary data.</text>
</comment>
<dbReference type="PANTHER" id="PTHR42881">
    <property type="entry name" value="PROLYL ENDOPEPTIDASE"/>
    <property type="match status" value="1"/>
</dbReference>
<evidence type="ECO:0000256" key="4">
    <source>
        <dbReference type="ARBA" id="ARBA00022801"/>
    </source>
</evidence>
<dbReference type="Gene3D" id="3.40.50.1820">
    <property type="entry name" value="alpha/beta hydrolase"/>
    <property type="match status" value="1"/>
</dbReference>
<reference evidence="9 10" key="1">
    <citation type="submission" date="2020-05" db="EMBL/GenBank/DDBJ databases">
        <title>Genomic Encyclopedia of Type Strains, Phase IV (KMG-V): Genome sequencing to study the core and pangenomes of soil and plant-associated prokaryotes.</title>
        <authorList>
            <person name="Whitman W."/>
        </authorList>
    </citation>
    <scope>NUCLEOTIDE SEQUENCE [LARGE SCALE GENOMIC DNA]</scope>
    <source>
        <strain evidence="9 10">9A</strain>
    </source>
</reference>
<keyword evidence="10" id="KW-1185">Reference proteome</keyword>
<keyword evidence="6" id="KW-0732">Signal</keyword>
<dbReference type="InterPro" id="IPR002470">
    <property type="entry name" value="Peptidase_S9A"/>
</dbReference>
<dbReference type="InterPro" id="IPR051167">
    <property type="entry name" value="Prolyl_oligopep/macrocyclase"/>
</dbReference>
<accession>A0ABX2FS99</accession>
<dbReference type="RefSeq" id="WP_173810778.1">
    <property type="nucleotide sequence ID" value="NZ_JABSNP010000013.1"/>
</dbReference>
<dbReference type="EC" id="3.4.21.26" evidence="2"/>
<evidence type="ECO:0000256" key="1">
    <source>
        <dbReference type="ARBA" id="ARBA00001070"/>
    </source>
</evidence>
<name>A0ABX2FS99_9BACT</name>
<dbReference type="Pfam" id="PF00326">
    <property type="entry name" value="Peptidase_S9"/>
    <property type="match status" value="1"/>
</dbReference>
<keyword evidence="4 9" id="KW-0378">Hydrolase</keyword>
<evidence type="ECO:0000259" key="7">
    <source>
        <dbReference type="Pfam" id="PF00326"/>
    </source>
</evidence>
<dbReference type="PANTHER" id="PTHR42881:SF2">
    <property type="entry name" value="PROLYL ENDOPEPTIDASE"/>
    <property type="match status" value="1"/>
</dbReference>
<gene>
    <name evidence="9" type="ORF">HNP98_002905</name>
</gene>
<feature type="signal peptide" evidence="6">
    <location>
        <begin position="1"/>
        <end position="17"/>
    </location>
</feature>
<dbReference type="GO" id="GO:0004252">
    <property type="term" value="F:serine-type endopeptidase activity"/>
    <property type="evidence" value="ECO:0007669"/>
    <property type="project" value="UniProtKB-EC"/>
</dbReference>
<dbReference type="Pfam" id="PF02897">
    <property type="entry name" value="Peptidase_S9_N"/>
    <property type="match status" value="1"/>
</dbReference>
<evidence type="ECO:0000256" key="6">
    <source>
        <dbReference type="SAM" id="SignalP"/>
    </source>
</evidence>
<dbReference type="Gene3D" id="2.130.10.120">
    <property type="entry name" value="Prolyl oligopeptidase, N-terminal domain"/>
    <property type="match status" value="1"/>
</dbReference>
<evidence type="ECO:0000256" key="2">
    <source>
        <dbReference type="ARBA" id="ARBA00011897"/>
    </source>
</evidence>
<dbReference type="EMBL" id="JABSNP010000013">
    <property type="protein sequence ID" value="NRT20067.1"/>
    <property type="molecule type" value="Genomic_DNA"/>
</dbReference>
<comment type="catalytic activity">
    <reaction evidence="1">
        <text>Hydrolysis of Pro-|-Xaa &gt;&gt; Ala-|-Xaa in oligopeptides.</text>
        <dbReference type="EC" id="3.4.21.26"/>
    </reaction>
</comment>
<feature type="domain" description="Peptidase S9A N-terminal" evidence="8">
    <location>
        <begin position="24"/>
        <end position="434"/>
    </location>
</feature>